<feature type="domain" description="Choline/carnitine acyltransferase" evidence="2">
    <location>
        <begin position="45"/>
        <end position="103"/>
    </location>
</feature>
<dbReference type="Proteomes" id="UP000186601">
    <property type="component" value="Unassembled WGS sequence"/>
</dbReference>
<dbReference type="STRING" id="98765.A0A2R6R3X7"/>
<evidence type="ECO:0000313" key="3">
    <source>
        <dbReference type="EMBL" id="PSS19950.1"/>
    </source>
</evidence>
<dbReference type="EMBL" id="MLYV02000282">
    <property type="protein sequence ID" value="PSS19950.1"/>
    <property type="molecule type" value="Genomic_DNA"/>
</dbReference>
<evidence type="ECO:0000256" key="1">
    <source>
        <dbReference type="ARBA" id="ARBA00023315"/>
    </source>
</evidence>
<dbReference type="InterPro" id="IPR042572">
    <property type="entry name" value="Carn_acyl_trans_N"/>
</dbReference>
<dbReference type="SUPFAM" id="SSF52777">
    <property type="entry name" value="CoA-dependent acyltransferases"/>
    <property type="match status" value="1"/>
</dbReference>
<organism evidence="3 4">
    <name type="scientific">Hermanssonia centrifuga</name>
    <dbReference type="NCBI Taxonomy" id="98765"/>
    <lineage>
        <taxon>Eukaryota</taxon>
        <taxon>Fungi</taxon>
        <taxon>Dikarya</taxon>
        <taxon>Basidiomycota</taxon>
        <taxon>Agaricomycotina</taxon>
        <taxon>Agaricomycetes</taxon>
        <taxon>Polyporales</taxon>
        <taxon>Meruliaceae</taxon>
        <taxon>Hermanssonia</taxon>
    </lineage>
</organism>
<keyword evidence="1" id="KW-0808">Transferase</keyword>
<proteinExistence type="predicted"/>
<dbReference type="InterPro" id="IPR039551">
    <property type="entry name" value="Cho/carn_acyl_trans"/>
</dbReference>
<keyword evidence="1" id="KW-0012">Acyltransferase</keyword>
<dbReference type="Pfam" id="PF00755">
    <property type="entry name" value="Carn_acyltransf"/>
    <property type="match status" value="1"/>
</dbReference>
<name>A0A2R6R3X7_9APHY</name>
<gene>
    <name evidence="3" type="ORF">PHLCEN_2v3123</name>
</gene>
<reference evidence="3 4" key="1">
    <citation type="submission" date="2018-02" db="EMBL/GenBank/DDBJ databases">
        <title>Genome sequence of the basidiomycete white-rot fungus Phlebia centrifuga.</title>
        <authorList>
            <person name="Granchi Z."/>
            <person name="Peng M."/>
            <person name="de Vries R.P."/>
            <person name="Hilden K."/>
            <person name="Makela M.R."/>
            <person name="Grigoriev I."/>
            <person name="Riley R."/>
        </authorList>
    </citation>
    <scope>NUCLEOTIDE SEQUENCE [LARGE SCALE GENOMIC DNA]</scope>
    <source>
        <strain evidence="3 4">FBCC195</strain>
    </source>
</reference>
<accession>A0A2R6R3X7</accession>
<evidence type="ECO:0000313" key="4">
    <source>
        <dbReference type="Proteomes" id="UP000186601"/>
    </source>
</evidence>
<protein>
    <recommendedName>
        <fullName evidence="2">Choline/carnitine acyltransferase domain-containing protein</fullName>
    </recommendedName>
</protein>
<dbReference type="AlphaFoldDB" id="A0A2R6R3X7"/>
<evidence type="ECO:0000259" key="2">
    <source>
        <dbReference type="Pfam" id="PF00755"/>
    </source>
</evidence>
<comment type="caution">
    <text evidence="3">The sequence shown here is derived from an EMBL/GenBank/DDBJ whole genome shotgun (WGS) entry which is preliminary data.</text>
</comment>
<sequence length="114" mass="13039">MLRGIYIRLPGYPSVMQPLPTAREKLVISRPCSSTAAPKARLPRLPVPDLAHTLERYVKSLEPFILEDESRGGTPFKEAYDLRSRWAEDFKNGVGQVCQERLKGLFIRSLFHEK</sequence>
<dbReference type="OrthoDB" id="240216at2759"/>
<dbReference type="GO" id="GO:0016746">
    <property type="term" value="F:acyltransferase activity"/>
    <property type="evidence" value="ECO:0007669"/>
    <property type="project" value="UniProtKB-KW"/>
</dbReference>
<dbReference type="Gene3D" id="1.10.275.20">
    <property type="entry name" value="Choline/Carnitine o-acyltransferase"/>
    <property type="match status" value="1"/>
</dbReference>
<keyword evidence="4" id="KW-1185">Reference proteome</keyword>